<dbReference type="PANTHER" id="PTHR32282">
    <property type="entry name" value="BINDING PROTEIN TRANSPEPTIDASE, PUTATIVE-RELATED"/>
    <property type="match status" value="1"/>
</dbReference>
<dbReference type="FunFam" id="1.10.3810.10:FF:000001">
    <property type="entry name" value="Penicillin-binding protein 1A"/>
    <property type="match status" value="1"/>
</dbReference>
<evidence type="ECO:0000256" key="1">
    <source>
        <dbReference type="ARBA" id="ARBA00004752"/>
    </source>
</evidence>
<comment type="catalytic activity">
    <reaction evidence="14">
        <text>[GlcNAc-(1-&gt;4)-Mur2Ac(oyl-L-Ala-gamma-D-Glu-L-Lys-D-Ala-D-Ala)](n)-di-trans,octa-cis-undecaprenyl diphosphate + beta-D-GlcNAc-(1-&gt;4)-Mur2Ac(oyl-L-Ala-gamma-D-Glu-L-Lys-D-Ala-D-Ala)-di-trans,octa-cis-undecaprenyl diphosphate = [GlcNAc-(1-&gt;4)-Mur2Ac(oyl-L-Ala-gamma-D-Glu-L-Lys-D-Ala-D-Ala)](n+1)-di-trans,octa-cis-undecaprenyl diphosphate + di-trans,octa-cis-undecaprenyl diphosphate + H(+)</text>
        <dbReference type="Rhea" id="RHEA:23708"/>
        <dbReference type="Rhea" id="RHEA-COMP:9602"/>
        <dbReference type="Rhea" id="RHEA-COMP:9603"/>
        <dbReference type="ChEBI" id="CHEBI:15378"/>
        <dbReference type="ChEBI" id="CHEBI:58405"/>
        <dbReference type="ChEBI" id="CHEBI:60033"/>
        <dbReference type="ChEBI" id="CHEBI:78435"/>
        <dbReference type="EC" id="2.4.99.28"/>
    </reaction>
</comment>
<gene>
    <name evidence="17" type="ORF">FHS88_000938</name>
</gene>
<evidence type="ECO:0000256" key="4">
    <source>
        <dbReference type="ARBA" id="ARBA00022645"/>
    </source>
</evidence>
<organism evidence="17 18">
    <name type="scientific">Neoroseomonas alkaliterrae</name>
    <dbReference type="NCBI Taxonomy" id="1452450"/>
    <lineage>
        <taxon>Bacteria</taxon>
        <taxon>Pseudomonadati</taxon>
        <taxon>Pseudomonadota</taxon>
        <taxon>Alphaproteobacteria</taxon>
        <taxon>Acetobacterales</taxon>
        <taxon>Acetobacteraceae</taxon>
        <taxon>Neoroseomonas</taxon>
    </lineage>
</organism>
<keyword evidence="5" id="KW-0645">Protease</keyword>
<comment type="similarity">
    <text evidence="3">In the N-terminal section; belongs to the glycosyltransferase 51 family.</text>
</comment>
<dbReference type="Pfam" id="PF00912">
    <property type="entry name" value="Transgly"/>
    <property type="match status" value="1"/>
</dbReference>
<comment type="caution">
    <text evidence="17">The sequence shown here is derived from an EMBL/GenBank/DDBJ whole genome shotgun (WGS) entry which is preliminary data.</text>
</comment>
<dbReference type="SUPFAM" id="SSF56601">
    <property type="entry name" value="beta-lactamase/transpeptidase-like"/>
    <property type="match status" value="1"/>
</dbReference>
<dbReference type="NCBIfam" id="TIGR02074">
    <property type="entry name" value="PBP_1a_fam"/>
    <property type="match status" value="1"/>
</dbReference>
<comment type="pathway">
    <text evidence="1">Cell wall biogenesis; peptidoglycan biosynthesis.</text>
</comment>
<dbReference type="InterPro" id="IPR001264">
    <property type="entry name" value="Glyco_trans_51"/>
</dbReference>
<reference evidence="17 18" key="1">
    <citation type="submission" date="2020-08" db="EMBL/GenBank/DDBJ databases">
        <title>Genomic Encyclopedia of Type Strains, Phase IV (KMG-IV): sequencing the most valuable type-strain genomes for metagenomic binning, comparative biology and taxonomic classification.</title>
        <authorList>
            <person name="Goeker M."/>
        </authorList>
    </citation>
    <scope>NUCLEOTIDE SEQUENCE [LARGE SCALE GENOMIC DNA]</scope>
    <source>
        <strain evidence="17 18">DSM 25895</strain>
    </source>
</reference>
<evidence type="ECO:0000256" key="2">
    <source>
        <dbReference type="ARBA" id="ARBA00007090"/>
    </source>
</evidence>
<keyword evidence="4" id="KW-0121">Carboxypeptidase</keyword>
<name>A0A840Y2F0_9PROT</name>
<dbReference type="Gene3D" id="1.10.3810.10">
    <property type="entry name" value="Biosynthetic peptidoglycan transglycosylase-like"/>
    <property type="match status" value="1"/>
</dbReference>
<dbReference type="Pfam" id="PF00905">
    <property type="entry name" value="Transpeptidase"/>
    <property type="match status" value="1"/>
</dbReference>
<dbReference type="EC" id="2.4.1.-" evidence="17"/>
<dbReference type="GO" id="GO:0008658">
    <property type="term" value="F:penicillin binding"/>
    <property type="evidence" value="ECO:0007669"/>
    <property type="project" value="InterPro"/>
</dbReference>
<evidence type="ECO:0000256" key="7">
    <source>
        <dbReference type="ARBA" id="ARBA00022679"/>
    </source>
</evidence>
<dbReference type="AlphaFoldDB" id="A0A840Y2F0"/>
<dbReference type="GO" id="GO:0008955">
    <property type="term" value="F:peptidoglycan glycosyltransferase activity"/>
    <property type="evidence" value="ECO:0007669"/>
    <property type="project" value="UniProtKB-EC"/>
</dbReference>
<keyword evidence="11" id="KW-0511">Multifunctional enzyme</keyword>
<keyword evidence="8 17" id="KW-0378">Hydrolase</keyword>
<evidence type="ECO:0000256" key="11">
    <source>
        <dbReference type="ARBA" id="ARBA00023268"/>
    </source>
</evidence>
<dbReference type="GO" id="GO:0009002">
    <property type="term" value="F:serine-type D-Ala-D-Ala carboxypeptidase activity"/>
    <property type="evidence" value="ECO:0007669"/>
    <property type="project" value="UniProtKB-EC"/>
</dbReference>
<evidence type="ECO:0000256" key="8">
    <source>
        <dbReference type="ARBA" id="ARBA00022801"/>
    </source>
</evidence>
<feature type="domain" description="Penicillin-binding protein transpeptidase" evidence="15">
    <location>
        <begin position="301"/>
        <end position="565"/>
    </location>
</feature>
<keyword evidence="12" id="KW-0961">Cell wall biogenesis/degradation</keyword>
<dbReference type="UniPathway" id="UPA00219"/>
<sequence>MILAVWGAVAGCVALVWFAWDLPRPEDALAHTRRPSVTMTTAEGALLATSGDLYGDTVRLRDLPAHLPAAFIAIEDRRFREHGGLDIIGMARALLANLAAGRVVQGGSTITQQLAKNLFLTPERSLRRKVQEALLALWLEARFSKDELLTIYLNRVYLGAGTFGVDAAARLYFGVPAARLTIAQSAVLAGLPRAPSRLNPRVNPSAAVARAVEVLEAMADTGAITPAQAMREAERIRFPPAPSRDAGWFADWVREGIAERAPPTADLLLRTTLDARLQAAVEARLEALLAGPGRAAGVTQGAVVALDAASGAVRAMAGGRDYRASPFNRATQARRQPGSAFKPFVFLAAIEAGASPEESVADTPLTLAGWSPGNGTWRARGTITIEEALAHSVNTAAVRVMQRAGGPRQVAAAAQRLGMPGPFPREASIALGTTEVTLLDLVAAYAAFANGGRRVAPHGIAEARAEGRPLAWLPPAPAQVIAPEAAAAMRRMLAAAVAQGTGRAAALPGVAVAGKTGTTQDNRDAWFIGMAHGIVLGVWLGNDDASPMEGVAGGGLPARLFREILEAARGTPR</sequence>
<evidence type="ECO:0000259" key="16">
    <source>
        <dbReference type="Pfam" id="PF00912"/>
    </source>
</evidence>
<dbReference type="InterPro" id="IPR001460">
    <property type="entry name" value="PCN-bd_Tpept"/>
</dbReference>
<keyword evidence="6 17" id="KW-0328">Glycosyltransferase</keyword>
<evidence type="ECO:0000256" key="6">
    <source>
        <dbReference type="ARBA" id="ARBA00022676"/>
    </source>
</evidence>
<dbReference type="SUPFAM" id="SSF53955">
    <property type="entry name" value="Lysozyme-like"/>
    <property type="match status" value="1"/>
</dbReference>
<dbReference type="InterPro" id="IPR012338">
    <property type="entry name" value="Beta-lactam/transpept-like"/>
</dbReference>
<keyword evidence="9" id="KW-0133">Cell shape</keyword>
<dbReference type="EC" id="3.4.-.-" evidence="17"/>
<dbReference type="GO" id="GO:0006508">
    <property type="term" value="P:proteolysis"/>
    <property type="evidence" value="ECO:0007669"/>
    <property type="project" value="UniProtKB-KW"/>
</dbReference>
<keyword evidence="18" id="KW-1185">Reference proteome</keyword>
<evidence type="ECO:0000259" key="15">
    <source>
        <dbReference type="Pfam" id="PF00905"/>
    </source>
</evidence>
<dbReference type="InterPro" id="IPR023346">
    <property type="entry name" value="Lysozyme-like_dom_sf"/>
</dbReference>
<dbReference type="InterPro" id="IPR050396">
    <property type="entry name" value="Glycosyltr_51/Transpeptidase"/>
</dbReference>
<protein>
    <submittedName>
        <fullName evidence="17">Penicillin-binding protein 1A</fullName>
        <ecNumber evidence="17">2.4.1.-</ecNumber>
        <ecNumber evidence="17">3.4.-.-</ecNumber>
    </submittedName>
</protein>
<dbReference type="GO" id="GO:0009252">
    <property type="term" value="P:peptidoglycan biosynthetic process"/>
    <property type="evidence" value="ECO:0007669"/>
    <property type="project" value="UniProtKB-UniPathway"/>
</dbReference>
<evidence type="ECO:0000256" key="10">
    <source>
        <dbReference type="ARBA" id="ARBA00022984"/>
    </source>
</evidence>
<evidence type="ECO:0000256" key="3">
    <source>
        <dbReference type="ARBA" id="ARBA00007739"/>
    </source>
</evidence>
<dbReference type="EMBL" id="JACIJE010000002">
    <property type="protein sequence ID" value="MBB5688822.1"/>
    <property type="molecule type" value="Genomic_DNA"/>
</dbReference>
<evidence type="ECO:0000313" key="18">
    <source>
        <dbReference type="Proteomes" id="UP000562254"/>
    </source>
</evidence>
<accession>A0A840Y2F0</accession>
<evidence type="ECO:0000256" key="13">
    <source>
        <dbReference type="ARBA" id="ARBA00034000"/>
    </source>
</evidence>
<evidence type="ECO:0000256" key="14">
    <source>
        <dbReference type="ARBA" id="ARBA00049902"/>
    </source>
</evidence>
<dbReference type="Proteomes" id="UP000562254">
    <property type="component" value="Unassembled WGS sequence"/>
</dbReference>
<comment type="similarity">
    <text evidence="2">In the C-terminal section; belongs to the transpeptidase family.</text>
</comment>
<evidence type="ECO:0000256" key="9">
    <source>
        <dbReference type="ARBA" id="ARBA00022960"/>
    </source>
</evidence>
<proteinExistence type="inferred from homology"/>
<dbReference type="GO" id="GO:0008360">
    <property type="term" value="P:regulation of cell shape"/>
    <property type="evidence" value="ECO:0007669"/>
    <property type="project" value="UniProtKB-KW"/>
</dbReference>
<evidence type="ECO:0000313" key="17">
    <source>
        <dbReference type="EMBL" id="MBB5688822.1"/>
    </source>
</evidence>
<dbReference type="GO" id="GO:0030288">
    <property type="term" value="C:outer membrane-bounded periplasmic space"/>
    <property type="evidence" value="ECO:0007669"/>
    <property type="project" value="TreeGrafter"/>
</dbReference>
<dbReference type="PANTHER" id="PTHR32282:SF33">
    <property type="entry name" value="PEPTIDOGLYCAN GLYCOSYLTRANSFERASE"/>
    <property type="match status" value="1"/>
</dbReference>
<dbReference type="InterPro" id="IPR036950">
    <property type="entry name" value="PBP_transglycosylase"/>
</dbReference>
<dbReference type="Gene3D" id="3.40.710.10">
    <property type="entry name" value="DD-peptidase/beta-lactamase superfamily"/>
    <property type="match status" value="1"/>
</dbReference>
<dbReference type="RefSeq" id="WP_338146408.1">
    <property type="nucleotide sequence ID" value="NZ_JACIJE010000002.1"/>
</dbReference>
<evidence type="ECO:0000256" key="12">
    <source>
        <dbReference type="ARBA" id="ARBA00023316"/>
    </source>
</evidence>
<keyword evidence="10" id="KW-0573">Peptidoglycan synthesis</keyword>
<feature type="domain" description="Glycosyl transferase family 51" evidence="16">
    <location>
        <begin position="52"/>
        <end position="218"/>
    </location>
</feature>
<comment type="catalytic activity">
    <reaction evidence="13">
        <text>Preferential cleavage: (Ac)2-L-Lys-D-Ala-|-D-Ala. Also transpeptidation of peptidyl-alanyl moieties that are N-acyl substituents of D-alanine.</text>
        <dbReference type="EC" id="3.4.16.4"/>
    </reaction>
</comment>
<evidence type="ECO:0000256" key="5">
    <source>
        <dbReference type="ARBA" id="ARBA00022670"/>
    </source>
</evidence>
<dbReference type="GO" id="GO:0071555">
    <property type="term" value="P:cell wall organization"/>
    <property type="evidence" value="ECO:0007669"/>
    <property type="project" value="UniProtKB-KW"/>
</dbReference>
<keyword evidence="7 17" id="KW-0808">Transferase</keyword>